<dbReference type="EMBL" id="GL349457">
    <property type="protein sequence ID" value="KNC49729.1"/>
    <property type="molecule type" value="Genomic_DNA"/>
</dbReference>
<keyword evidence="5" id="KW-0804">Transcription</keyword>
<comment type="similarity">
    <text evidence="2">Belongs to the Mediator complex subunit 16 family.</text>
</comment>
<dbReference type="RefSeq" id="XP_013757516.1">
    <property type="nucleotide sequence ID" value="XM_013902062.1"/>
</dbReference>
<dbReference type="PANTHER" id="PTHR13224:SF6">
    <property type="entry name" value="MEDIATOR OF RNA POLYMERASE II TRANSCRIPTION SUBUNIT 16"/>
    <property type="match status" value="1"/>
</dbReference>
<feature type="compositionally biased region" description="Low complexity" evidence="7">
    <location>
        <begin position="183"/>
        <end position="196"/>
    </location>
</feature>
<evidence type="ECO:0000256" key="6">
    <source>
        <dbReference type="ARBA" id="ARBA00023242"/>
    </source>
</evidence>
<feature type="region of interest" description="Disordered" evidence="7">
    <location>
        <begin position="183"/>
        <end position="210"/>
    </location>
</feature>
<dbReference type="GO" id="GO:0045893">
    <property type="term" value="P:positive regulation of DNA-templated transcription"/>
    <property type="evidence" value="ECO:0007669"/>
    <property type="project" value="TreeGrafter"/>
</dbReference>
<keyword evidence="3" id="KW-0805">Transcription regulation</keyword>
<evidence type="ECO:0000256" key="4">
    <source>
        <dbReference type="ARBA" id="ARBA00023159"/>
    </source>
</evidence>
<evidence type="ECO:0000256" key="5">
    <source>
        <dbReference type="ARBA" id="ARBA00023163"/>
    </source>
</evidence>
<evidence type="ECO:0000256" key="2">
    <source>
        <dbReference type="ARBA" id="ARBA00006543"/>
    </source>
</evidence>
<reference evidence="8 9" key="1">
    <citation type="submission" date="2010-05" db="EMBL/GenBank/DDBJ databases">
        <title>The Genome Sequence of Thecamonas trahens ATCC 50062.</title>
        <authorList>
            <consortium name="The Broad Institute Genome Sequencing Platform"/>
            <person name="Russ C."/>
            <person name="Cuomo C."/>
            <person name="Shea T."/>
            <person name="Young S.K."/>
            <person name="Zeng Q."/>
            <person name="Koehrsen M."/>
            <person name="Haas B."/>
            <person name="Borodovsky M."/>
            <person name="Guigo R."/>
            <person name="Alvarado L."/>
            <person name="Berlin A."/>
            <person name="Bochicchio J."/>
            <person name="Borenstein D."/>
            <person name="Chapman S."/>
            <person name="Chen Z."/>
            <person name="Freedman E."/>
            <person name="Gellesch M."/>
            <person name="Goldberg J."/>
            <person name="Griggs A."/>
            <person name="Gujja S."/>
            <person name="Heilman E."/>
            <person name="Heiman D."/>
            <person name="Hepburn T."/>
            <person name="Howarth C."/>
            <person name="Jen D."/>
            <person name="Larson L."/>
            <person name="Mehta T."/>
            <person name="Park D."/>
            <person name="Pearson M."/>
            <person name="Roberts A."/>
            <person name="Saif S."/>
            <person name="Shenoy N."/>
            <person name="Sisk P."/>
            <person name="Stolte C."/>
            <person name="Sykes S."/>
            <person name="Thomson T."/>
            <person name="Walk T."/>
            <person name="White J."/>
            <person name="Yandava C."/>
            <person name="Burger G."/>
            <person name="Gray M.W."/>
            <person name="Holland P.W.H."/>
            <person name="King N."/>
            <person name="Lang F.B.F."/>
            <person name="Roger A.J."/>
            <person name="Ruiz-Trillo I."/>
            <person name="Lander E."/>
            <person name="Nusbaum C."/>
        </authorList>
    </citation>
    <scope>NUCLEOTIDE SEQUENCE [LARGE SCALE GENOMIC DNA]</scope>
    <source>
        <strain evidence="8 9">ATCC 50062</strain>
    </source>
</reference>
<dbReference type="PANTHER" id="PTHR13224">
    <property type="entry name" value="THYROID HORMONE RECEPTOR-ASSOCIATED PROTEIN-RELATED"/>
    <property type="match status" value="1"/>
</dbReference>
<keyword evidence="4" id="KW-0010">Activator</keyword>
<sequence length="873" mass="92773">MQALVTVRNESAELEKAPAHRRLDVVAEELVDGACGTAAAARAWPGLGADGRVVAWSDTGVVAYACEATEDGSGAGEVAKGKAQAKSERSVCVVQPGEPGEVAIVATGLRAAIRWLAWSPLGTRPRLLVVDDDAMVTVLSTSTQHSASVNEWIVSKPESLAESVGPVAAVAWLSCPGWLHLPKPSRSPPSSSAPIPDWTAEMARDPQRGPGEQYTMHDIVAFIGISGVFAQYVVENGTPRLNSSIILPVQHRMTQAAMVGTTSGGVRVAWADTSRAVTVCSISYSNLLPSLSHLVGTFTASAPPLAGPSSKIHIPAPAIVTHMAFHSAEPGLLYTVTCNAASESRLEQWRVGSLEGTLPPEAQPAHEPGALDDPLETFLSGITSSAPPPARLHFLDFSSQDDTIVDGAEPKPSLSLVDALAGRVTALVVSDPLYARADTIPMASVAVGLGSGAVHIFDADNLAKLDVANPARVPPPAASKKRKVLSGHADAMAAIAHAHPYTSPPSTPLALAFAPCSGALVALDAADALHFFAHPAVLAPAVPATSALTSAFLAAIANRVEFWDLVFLARAYALNNTAGAGVFVRGVITDLAAALDRLPDPVRRVHEPATLAAIVSLLQLLENSEVAIINARSSILLLYMLDVIERVSGPMAPFHEALASDYALLASTRQSWARMPASSAGSTTGADLVPVLEDERLGDINMYWHFSQYDALSLMHIVNWTLQFGLFLISNLRRYATVAEAEPSQIPLVEVVTSEQASKALARFRELLLLVALLLRDPSIIDCDVVKQLWQYRASPQYADNMYHVVSQLYVLSQAERDDSSRRAALLHILRDDVIALFSPSPSSTDIDKVFQRLDLHPHRIDILATAPTRPCK</sequence>
<comment type="subcellular location">
    <subcellularLocation>
        <location evidence="1">Nucleus</location>
    </subcellularLocation>
</comment>
<dbReference type="InterPro" id="IPR048338">
    <property type="entry name" value="Mediator_Med16"/>
</dbReference>
<evidence type="ECO:0000256" key="7">
    <source>
        <dbReference type="SAM" id="MobiDB-lite"/>
    </source>
</evidence>
<organism evidence="8 9">
    <name type="scientific">Thecamonas trahens ATCC 50062</name>
    <dbReference type="NCBI Taxonomy" id="461836"/>
    <lineage>
        <taxon>Eukaryota</taxon>
        <taxon>Apusozoa</taxon>
        <taxon>Apusomonadida</taxon>
        <taxon>Apusomonadidae</taxon>
        <taxon>Thecamonas</taxon>
    </lineage>
</organism>
<accession>A0A0L0DBL1</accession>
<gene>
    <name evidence="8" type="ORF">AMSG_05998</name>
</gene>
<dbReference type="GO" id="GO:0016592">
    <property type="term" value="C:mediator complex"/>
    <property type="evidence" value="ECO:0007669"/>
    <property type="project" value="TreeGrafter"/>
</dbReference>
<evidence type="ECO:0000313" key="8">
    <source>
        <dbReference type="EMBL" id="KNC49729.1"/>
    </source>
</evidence>
<evidence type="ECO:0000256" key="1">
    <source>
        <dbReference type="ARBA" id="ARBA00004123"/>
    </source>
</evidence>
<name>A0A0L0DBL1_THETB</name>
<evidence type="ECO:0000256" key="3">
    <source>
        <dbReference type="ARBA" id="ARBA00023015"/>
    </source>
</evidence>
<dbReference type="AlphaFoldDB" id="A0A0L0DBL1"/>
<protein>
    <submittedName>
        <fullName evidence="8">Uncharacterized protein</fullName>
    </submittedName>
</protein>
<proteinExistence type="inferred from homology"/>
<dbReference type="GeneID" id="25565274"/>
<evidence type="ECO:0000313" key="9">
    <source>
        <dbReference type="Proteomes" id="UP000054408"/>
    </source>
</evidence>
<keyword evidence="9" id="KW-1185">Reference proteome</keyword>
<dbReference type="Proteomes" id="UP000054408">
    <property type="component" value="Unassembled WGS sequence"/>
</dbReference>
<keyword evidence="6" id="KW-0539">Nucleus</keyword>